<accession>T1K6L8</accession>
<evidence type="ECO:0000256" key="2">
    <source>
        <dbReference type="ARBA" id="ARBA00022541"/>
    </source>
</evidence>
<gene>
    <name evidence="10" type="primary">107361098</name>
</gene>
<dbReference type="PROSITE" id="PS00478">
    <property type="entry name" value="LIM_DOMAIN_1"/>
    <property type="match status" value="1"/>
</dbReference>
<dbReference type="KEGG" id="tut:107361098"/>
<dbReference type="OMA" id="GAGCLTM"/>
<evidence type="ECO:0000256" key="7">
    <source>
        <dbReference type="ARBA" id="ARBA00023242"/>
    </source>
</evidence>
<dbReference type="HOGENOM" id="CLU_026811_4_0_1"/>
<keyword evidence="4" id="KW-0677">Repeat</keyword>
<organism evidence="10 11">
    <name type="scientific">Tetranychus urticae</name>
    <name type="common">Two-spotted spider mite</name>
    <dbReference type="NCBI Taxonomy" id="32264"/>
    <lineage>
        <taxon>Eukaryota</taxon>
        <taxon>Metazoa</taxon>
        <taxon>Ecdysozoa</taxon>
        <taxon>Arthropoda</taxon>
        <taxon>Chelicerata</taxon>
        <taxon>Arachnida</taxon>
        <taxon>Acari</taxon>
        <taxon>Acariformes</taxon>
        <taxon>Trombidiformes</taxon>
        <taxon>Prostigmata</taxon>
        <taxon>Eleutherengona</taxon>
        <taxon>Raphignathae</taxon>
        <taxon>Tetranychoidea</taxon>
        <taxon>Tetranychidae</taxon>
        <taxon>Tetranychus</taxon>
    </lineage>
</organism>
<evidence type="ECO:0000256" key="3">
    <source>
        <dbReference type="ARBA" id="ARBA00022723"/>
    </source>
</evidence>
<reference evidence="10" key="2">
    <citation type="submission" date="2015-06" db="UniProtKB">
        <authorList>
            <consortium name="EnsemblMetazoa"/>
        </authorList>
    </citation>
    <scope>IDENTIFICATION</scope>
</reference>
<dbReference type="GO" id="GO:0060537">
    <property type="term" value="P:muscle tissue development"/>
    <property type="evidence" value="ECO:0007669"/>
    <property type="project" value="TreeGrafter"/>
</dbReference>
<dbReference type="EnsemblMetazoa" id="tetur06g00950.1">
    <property type="protein sequence ID" value="tetur06g00950.1"/>
    <property type="gene ID" value="tetur06g00950"/>
</dbReference>
<dbReference type="OrthoDB" id="1679758at2759"/>
<dbReference type="InterPro" id="IPR001781">
    <property type="entry name" value="Znf_LIM"/>
</dbReference>
<dbReference type="SUPFAM" id="SSF57716">
    <property type="entry name" value="Glucocorticoid receptor-like (DNA-binding domain)"/>
    <property type="match status" value="2"/>
</dbReference>
<dbReference type="PANTHER" id="PTHR24215:SF35">
    <property type="entry name" value="MUSCLE LIM PROTEIN MLP84B"/>
    <property type="match status" value="1"/>
</dbReference>
<name>T1K6L8_TETUR</name>
<evidence type="ECO:0000256" key="4">
    <source>
        <dbReference type="ARBA" id="ARBA00022737"/>
    </source>
</evidence>
<evidence type="ECO:0000256" key="6">
    <source>
        <dbReference type="ARBA" id="ARBA00023038"/>
    </source>
</evidence>
<evidence type="ECO:0000256" key="1">
    <source>
        <dbReference type="ARBA" id="ARBA00004123"/>
    </source>
</evidence>
<evidence type="ECO:0000313" key="11">
    <source>
        <dbReference type="Proteomes" id="UP000015104"/>
    </source>
</evidence>
<dbReference type="GO" id="GO:0007517">
    <property type="term" value="P:muscle organ development"/>
    <property type="evidence" value="ECO:0007669"/>
    <property type="project" value="UniProtKB-KW"/>
</dbReference>
<keyword evidence="2" id="KW-0517">Myogenesis</keyword>
<dbReference type="GO" id="GO:0042805">
    <property type="term" value="F:actinin binding"/>
    <property type="evidence" value="ECO:0007669"/>
    <property type="project" value="TreeGrafter"/>
</dbReference>
<dbReference type="Pfam" id="PF00412">
    <property type="entry name" value="LIM"/>
    <property type="match status" value="1"/>
</dbReference>
<dbReference type="GO" id="GO:0008307">
    <property type="term" value="F:structural constituent of muscle"/>
    <property type="evidence" value="ECO:0007669"/>
    <property type="project" value="TreeGrafter"/>
</dbReference>
<sequence length="108" mass="11495">MPFKPVEHPKCPRCSKSVYAAEEVLAGGSKWHKGCFKCGLCNKRLDSTNAAEHGPTELYCKQCYGRKYGPKGVGFGGGAGCLSMDVGEHLGNTESSVSNKPHYAPTTG</sequence>
<protein>
    <recommendedName>
        <fullName evidence="9">LIM zinc-binding domain-containing protein</fullName>
    </recommendedName>
</protein>
<reference evidence="11" key="1">
    <citation type="submission" date="2011-08" db="EMBL/GenBank/DDBJ databases">
        <authorList>
            <person name="Rombauts S."/>
        </authorList>
    </citation>
    <scope>NUCLEOTIDE SEQUENCE</scope>
    <source>
        <strain evidence="11">London</strain>
    </source>
</reference>
<keyword evidence="5 8" id="KW-0862">Zinc</keyword>
<keyword evidence="3 8" id="KW-0479">Metal-binding</keyword>
<dbReference type="EMBL" id="CAEY01001792">
    <property type="status" value="NOT_ANNOTATED_CDS"/>
    <property type="molecule type" value="Genomic_DNA"/>
</dbReference>
<dbReference type="GO" id="GO:0046872">
    <property type="term" value="F:metal ion binding"/>
    <property type="evidence" value="ECO:0007669"/>
    <property type="project" value="UniProtKB-KW"/>
</dbReference>
<dbReference type="SMART" id="SM00132">
    <property type="entry name" value="LIM"/>
    <property type="match status" value="1"/>
</dbReference>
<dbReference type="GO" id="GO:0045214">
    <property type="term" value="P:sarcomere organization"/>
    <property type="evidence" value="ECO:0007669"/>
    <property type="project" value="TreeGrafter"/>
</dbReference>
<dbReference type="GO" id="GO:0005634">
    <property type="term" value="C:nucleus"/>
    <property type="evidence" value="ECO:0007669"/>
    <property type="project" value="UniProtKB-SubCell"/>
</dbReference>
<evidence type="ECO:0000256" key="5">
    <source>
        <dbReference type="ARBA" id="ARBA00022833"/>
    </source>
</evidence>
<dbReference type="Proteomes" id="UP000015104">
    <property type="component" value="Unassembled WGS sequence"/>
</dbReference>
<evidence type="ECO:0000313" key="10">
    <source>
        <dbReference type="EnsemblMetazoa" id="tetur06g00950.1"/>
    </source>
</evidence>
<evidence type="ECO:0000259" key="9">
    <source>
        <dbReference type="PROSITE" id="PS50023"/>
    </source>
</evidence>
<proteinExistence type="predicted"/>
<keyword evidence="6 8" id="KW-0440">LIM domain</keyword>
<dbReference type="PROSITE" id="PS50023">
    <property type="entry name" value="LIM_DOMAIN_2"/>
    <property type="match status" value="1"/>
</dbReference>
<dbReference type="PANTHER" id="PTHR24215">
    <property type="entry name" value="RHO-GTPASE-ACTIVATING PROTEIN LRG1"/>
    <property type="match status" value="1"/>
</dbReference>
<dbReference type="AlphaFoldDB" id="T1K6L8"/>
<comment type="subcellular location">
    <subcellularLocation>
        <location evidence="1">Nucleus</location>
    </subcellularLocation>
</comment>
<dbReference type="GO" id="GO:0030018">
    <property type="term" value="C:Z disc"/>
    <property type="evidence" value="ECO:0007669"/>
    <property type="project" value="TreeGrafter"/>
</dbReference>
<dbReference type="Gene3D" id="2.10.110.10">
    <property type="entry name" value="Cysteine Rich Protein"/>
    <property type="match status" value="1"/>
</dbReference>
<evidence type="ECO:0000256" key="8">
    <source>
        <dbReference type="PROSITE-ProRule" id="PRU00125"/>
    </source>
</evidence>
<keyword evidence="11" id="KW-1185">Reference proteome</keyword>
<feature type="domain" description="LIM zinc-binding" evidence="9">
    <location>
        <begin position="9"/>
        <end position="70"/>
    </location>
</feature>
<dbReference type="eggNOG" id="KOG1700">
    <property type="taxonomic scope" value="Eukaryota"/>
</dbReference>
<dbReference type="FunFam" id="2.10.110.10:FF:000001">
    <property type="entry name" value="Cysteine and glycine-rich protein 1"/>
    <property type="match status" value="1"/>
</dbReference>
<keyword evidence="7" id="KW-0539">Nucleus</keyword>